<keyword evidence="1" id="KW-0732">Signal</keyword>
<dbReference type="KEGG" id="lacs:H4075_03875"/>
<evidence type="ECO:0000313" key="2">
    <source>
        <dbReference type="EMBL" id="QNA45347.1"/>
    </source>
</evidence>
<name>A0A7G5XIP4_9BACT</name>
<evidence type="ECO:0000313" key="3">
    <source>
        <dbReference type="Proteomes" id="UP000515344"/>
    </source>
</evidence>
<feature type="chain" id="PRO_5028897632" description="VOC family protein" evidence="1">
    <location>
        <begin position="23"/>
        <end position="278"/>
    </location>
</feature>
<dbReference type="RefSeq" id="WP_182804319.1">
    <property type="nucleotide sequence ID" value="NZ_CP060007.1"/>
</dbReference>
<feature type="signal peptide" evidence="1">
    <location>
        <begin position="1"/>
        <end position="22"/>
    </location>
</feature>
<protein>
    <recommendedName>
        <fullName evidence="4">VOC family protein</fullName>
    </recommendedName>
</protein>
<proteinExistence type="predicted"/>
<dbReference type="AlphaFoldDB" id="A0A7G5XIP4"/>
<sequence length="278" mass="30902">MKRLLSTCMTSLFLLIFTAAQSQVNKIEHFFASSPKAETLFQFFSQQLELPVVWKYQTWGDFASGGVTLGNVAFELVTFKGADTTSFNGIALEPTYHMEEFQKDLDKVGIAHDTIDNSNVSTDSSGTLRGWSLFTPKDVLPNEANLFVCDYKERQRIIDNRKKASDKLLATNGGGLGVVSLKEIVVSTTDFKKYDEQFAKLPGVKKVKNGLFSFSDGPDLRLQADGKNYIPKIVIKVHSLKKAKAFLESKKVLGKVNANSIFILPEAMDGLQIELVEK</sequence>
<dbReference type="Proteomes" id="UP000515344">
    <property type="component" value="Chromosome"/>
</dbReference>
<keyword evidence="3" id="KW-1185">Reference proteome</keyword>
<gene>
    <name evidence="2" type="ORF">H4075_03875</name>
</gene>
<organism evidence="2 3">
    <name type="scientific">Lacibacter sediminis</name>
    <dbReference type="NCBI Taxonomy" id="2760713"/>
    <lineage>
        <taxon>Bacteria</taxon>
        <taxon>Pseudomonadati</taxon>
        <taxon>Bacteroidota</taxon>
        <taxon>Chitinophagia</taxon>
        <taxon>Chitinophagales</taxon>
        <taxon>Chitinophagaceae</taxon>
        <taxon>Lacibacter</taxon>
    </lineage>
</organism>
<dbReference type="EMBL" id="CP060007">
    <property type="protein sequence ID" value="QNA45347.1"/>
    <property type="molecule type" value="Genomic_DNA"/>
</dbReference>
<reference evidence="3" key="1">
    <citation type="submission" date="2020-08" db="EMBL/GenBank/DDBJ databases">
        <title>Lacibacter sp. S13-6-6 genome sequencing.</title>
        <authorList>
            <person name="Jin L."/>
        </authorList>
    </citation>
    <scope>NUCLEOTIDE SEQUENCE [LARGE SCALE GENOMIC DNA]</scope>
    <source>
        <strain evidence="3">S13-6-6</strain>
    </source>
</reference>
<evidence type="ECO:0000256" key="1">
    <source>
        <dbReference type="SAM" id="SignalP"/>
    </source>
</evidence>
<evidence type="ECO:0008006" key="4">
    <source>
        <dbReference type="Google" id="ProtNLM"/>
    </source>
</evidence>
<accession>A0A7G5XIP4</accession>